<evidence type="ECO:0000313" key="2">
    <source>
        <dbReference type="Proteomes" id="UP000295793"/>
    </source>
</evidence>
<dbReference type="Proteomes" id="UP000295793">
    <property type="component" value="Unassembled WGS sequence"/>
</dbReference>
<accession>A0A4R3HVA7</accession>
<dbReference type="OrthoDB" id="6118214at2"/>
<dbReference type="EMBL" id="SLZR01000023">
    <property type="protein sequence ID" value="TCS36694.1"/>
    <property type="molecule type" value="Genomic_DNA"/>
</dbReference>
<name>A0A4R3HVA7_9GAMM</name>
<organism evidence="1 2">
    <name type="scientific">Reinekea marinisedimentorum</name>
    <dbReference type="NCBI Taxonomy" id="230495"/>
    <lineage>
        <taxon>Bacteria</taxon>
        <taxon>Pseudomonadati</taxon>
        <taxon>Pseudomonadota</taxon>
        <taxon>Gammaproteobacteria</taxon>
        <taxon>Oceanospirillales</taxon>
        <taxon>Saccharospirillaceae</taxon>
        <taxon>Reinekea</taxon>
    </lineage>
</organism>
<sequence>MSNLNGQQKTQQNLDAFRSWVATQPDSASKQIIFRGQLGRGEIAKAIGCGKSSLTQNPVLNQELANLKTELRNKGVAEPQAIQKHYHNPCQQPAYSSAKH</sequence>
<gene>
    <name evidence="1" type="ORF">BCF53_12316</name>
</gene>
<protein>
    <submittedName>
        <fullName evidence="1">Uncharacterized protein</fullName>
    </submittedName>
</protein>
<dbReference type="RefSeq" id="WP_132703727.1">
    <property type="nucleotide sequence ID" value="NZ_SLZR01000023.1"/>
</dbReference>
<reference evidence="1 2" key="1">
    <citation type="submission" date="2019-03" db="EMBL/GenBank/DDBJ databases">
        <title>Genomic Encyclopedia of Archaeal and Bacterial Type Strains, Phase II (KMG-II): from individual species to whole genera.</title>
        <authorList>
            <person name="Goeker M."/>
        </authorList>
    </citation>
    <scope>NUCLEOTIDE SEQUENCE [LARGE SCALE GENOMIC DNA]</scope>
    <source>
        <strain evidence="1 2">DSM 15388</strain>
    </source>
</reference>
<dbReference type="InterPro" id="IPR049841">
    <property type="entry name" value="VPA1267-like"/>
</dbReference>
<comment type="caution">
    <text evidence="1">The sequence shown here is derived from an EMBL/GenBank/DDBJ whole genome shotgun (WGS) entry which is preliminary data.</text>
</comment>
<dbReference type="NCBIfam" id="NF040697">
    <property type="entry name" value="VPA1267_fam"/>
    <property type="match status" value="1"/>
</dbReference>
<keyword evidence="2" id="KW-1185">Reference proteome</keyword>
<proteinExistence type="predicted"/>
<evidence type="ECO:0000313" key="1">
    <source>
        <dbReference type="EMBL" id="TCS36694.1"/>
    </source>
</evidence>
<dbReference type="AlphaFoldDB" id="A0A4R3HVA7"/>